<proteinExistence type="predicted"/>
<gene>
    <name evidence="2" type="ORF">GLP40_31400</name>
</gene>
<name>A0A6I3L855_9NOCA</name>
<evidence type="ECO:0000256" key="1">
    <source>
        <dbReference type="SAM" id="MobiDB-lite"/>
    </source>
</evidence>
<accession>A0A6I3L855</accession>
<feature type="compositionally biased region" description="Polar residues" evidence="1">
    <location>
        <begin position="73"/>
        <end position="84"/>
    </location>
</feature>
<evidence type="ECO:0000313" key="2">
    <source>
        <dbReference type="EMBL" id="MTE17230.1"/>
    </source>
</evidence>
<dbReference type="EMBL" id="WMBB01000021">
    <property type="protein sequence ID" value="MTE17230.1"/>
    <property type="molecule type" value="Genomic_DNA"/>
</dbReference>
<keyword evidence="3" id="KW-1185">Reference proteome</keyword>
<reference evidence="2 3" key="1">
    <citation type="submission" date="2019-11" db="EMBL/GenBank/DDBJ databases">
        <title>Nocardia sp. nov. CT2-14 isolated from soil.</title>
        <authorList>
            <person name="Kanchanasin P."/>
            <person name="Tanasupawat S."/>
            <person name="Yuki M."/>
            <person name="Kudo T."/>
        </authorList>
    </citation>
    <scope>NUCLEOTIDE SEQUENCE [LARGE SCALE GENOMIC DNA]</scope>
    <source>
        <strain evidence="2 3">CT2-14</strain>
    </source>
</reference>
<protein>
    <submittedName>
        <fullName evidence="2">Uncharacterized protein</fullName>
    </submittedName>
</protein>
<comment type="caution">
    <text evidence="2">The sequence shown here is derived from an EMBL/GenBank/DDBJ whole genome shotgun (WGS) entry which is preliminary data.</text>
</comment>
<dbReference type="RefSeq" id="WP_154791641.1">
    <property type="nucleotide sequence ID" value="NZ_WMBB01000021.1"/>
</dbReference>
<evidence type="ECO:0000313" key="3">
    <source>
        <dbReference type="Proteomes" id="UP000432464"/>
    </source>
</evidence>
<dbReference type="AlphaFoldDB" id="A0A6I3L855"/>
<dbReference type="Proteomes" id="UP000432464">
    <property type="component" value="Unassembled WGS sequence"/>
</dbReference>
<feature type="region of interest" description="Disordered" evidence="1">
    <location>
        <begin position="69"/>
        <end position="96"/>
    </location>
</feature>
<sequence>MKGMAVVAWTRSTTALPMLAAGAMVLVLAGLTAAFVYGAVPAVAGPAGRAPAPVEVRTDTPAVAPACTEITEDSPNPACTNTGTDIGAEPAPADQP</sequence>
<organism evidence="2 3">
    <name type="scientific">Nocardia aurantiaca</name>
    <dbReference type="NCBI Taxonomy" id="2675850"/>
    <lineage>
        <taxon>Bacteria</taxon>
        <taxon>Bacillati</taxon>
        <taxon>Actinomycetota</taxon>
        <taxon>Actinomycetes</taxon>
        <taxon>Mycobacteriales</taxon>
        <taxon>Nocardiaceae</taxon>
        <taxon>Nocardia</taxon>
    </lineage>
</organism>